<evidence type="ECO:0000256" key="4">
    <source>
        <dbReference type="ARBA" id="ARBA00022519"/>
    </source>
</evidence>
<dbReference type="InterPro" id="IPR018227">
    <property type="entry name" value="Amino_acid_transport_2"/>
</dbReference>
<protein>
    <submittedName>
        <fullName evidence="11">Tryptophan or tyrosine transporter protein</fullName>
    </submittedName>
</protein>
<keyword evidence="12" id="KW-1185">Reference proteome</keyword>
<keyword evidence="3" id="KW-1003">Cell membrane</keyword>
<keyword evidence="4" id="KW-0997">Cell inner membrane</keyword>
<dbReference type="OrthoDB" id="204942at2759"/>
<feature type="transmembrane region" description="Helical" evidence="10">
    <location>
        <begin position="304"/>
        <end position="331"/>
    </location>
</feature>
<feature type="transmembrane region" description="Helical" evidence="10">
    <location>
        <begin position="424"/>
        <end position="443"/>
    </location>
</feature>
<organism evidence="11 12">
    <name type="scientific">Klebsormidium nitens</name>
    <name type="common">Green alga</name>
    <name type="synonym">Ulothrix nitens</name>
    <dbReference type="NCBI Taxonomy" id="105231"/>
    <lineage>
        <taxon>Eukaryota</taxon>
        <taxon>Viridiplantae</taxon>
        <taxon>Streptophyta</taxon>
        <taxon>Klebsormidiophyceae</taxon>
        <taxon>Klebsormidiales</taxon>
        <taxon>Klebsormidiaceae</taxon>
        <taxon>Klebsormidium</taxon>
    </lineage>
</organism>
<dbReference type="GO" id="GO:0003333">
    <property type="term" value="P:amino acid transmembrane transport"/>
    <property type="evidence" value="ECO:0007669"/>
    <property type="project" value="InterPro"/>
</dbReference>
<dbReference type="PANTHER" id="PTHR32195">
    <property type="entry name" value="OS07G0662800 PROTEIN"/>
    <property type="match status" value="1"/>
</dbReference>
<dbReference type="Pfam" id="PF03222">
    <property type="entry name" value="Trp_Tyr_perm"/>
    <property type="match status" value="1"/>
</dbReference>
<proteinExistence type="predicted"/>
<dbReference type="STRING" id="105231.A0A1Y1HMD4"/>
<dbReference type="PRINTS" id="PR00166">
    <property type="entry name" value="AROAAPRMEASE"/>
</dbReference>
<feature type="transmembrane region" description="Helical" evidence="10">
    <location>
        <begin position="464"/>
        <end position="482"/>
    </location>
</feature>
<dbReference type="OMA" id="PHIHQVN"/>
<feature type="compositionally biased region" description="Basic and acidic residues" evidence="9">
    <location>
        <begin position="62"/>
        <end position="71"/>
    </location>
</feature>
<keyword evidence="5 10" id="KW-0812">Transmembrane</keyword>
<dbReference type="Gene3D" id="1.20.1740.10">
    <property type="entry name" value="Amino acid/polyamine transporter I"/>
    <property type="match status" value="1"/>
</dbReference>
<evidence type="ECO:0000256" key="7">
    <source>
        <dbReference type="ARBA" id="ARBA00022989"/>
    </source>
</evidence>
<feature type="transmembrane region" description="Helical" evidence="10">
    <location>
        <begin position="265"/>
        <end position="283"/>
    </location>
</feature>
<dbReference type="EMBL" id="DF236986">
    <property type="protein sequence ID" value="GAQ79764.1"/>
    <property type="molecule type" value="Genomic_DNA"/>
</dbReference>
<keyword evidence="8 10" id="KW-0472">Membrane</keyword>
<name>A0A1Y1HMD4_KLENI</name>
<dbReference type="PANTHER" id="PTHR32195:SF26">
    <property type="entry name" value="TRYPTOPHAN OR TYROSINE TRANSPORTER PROTEIN"/>
    <property type="match status" value="1"/>
</dbReference>
<keyword evidence="6" id="KW-0029">Amino-acid transport</keyword>
<feature type="transmembrane region" description="Helical" evidence="10">
    <location>
        <begin position="172"/>
        <end position="194"/>
    </location>
</feature>
<gene>
    <name evidence="11" type="ORF">KFL_000370380</name>
</gene>
<feature type="region of interest" description="Disordered" evidence="9">
    <location>
        <begin position="1"/>
        <end position="72"/>
    </location>
</feature>
<sequence>MQRSAWPGKDRPRAMGRNGVTEKEQDIELAVRDTAPSRSNPTVTEAENDASTSEIDQLIESSDGKSEKAEGRSVSARLWSNVNGGTLRHEPGSLVGAILLVAGTTVGAGILAIPAVTQDAGFLASAFACVGCWAYMATTGILVAEVNINTMCELGSGGVSLVSMAERTLGKAGVRVAVGTYIFIHYALLVAYVARSGDIITNFTGLPLPVSAAAFTAAFGAITYFSSQKTLGYVNGFLIAAILASFATLVGIAAPEVEPASLLKANWSAVPASIPIVALSFVYQNVVPVISSELEGDLPKIRTAIMYGTAIPLTMFLLWDAVILGSVPAAVPGAAQSMAAMDPLLRLRESSGAVGPAVEIFSFFAIGTSFIGFVLGLSDFLADLLKLPSGQEKRRPLPYLLTLIPPYALALTNPEIFYKALDFAGAYGVLVLFGLFPGAMAWAERYTDACMTPAVKPIIPGGKVTLSLIMGAAGIVIAGEFVKDVAGFLQVH</sequence>
<evidence type="ECO:0000256" key="8">
    <source>
        <dbReference type="ARBA" id="ARBA00023136"/>
    </source>
</evidence>
<feature type="compositionally biased region" description="Polar residues" evidence="9">
    <location>
        <begin position="36"/>
        <end position="55"/>
    </location>
</feature>
<evidence type="ECO:0000313" key="11">
    <source>
        <dbReference type="EMBL" id="GAQ79764.1"/>
    </source>
</evidence>
<feature type="compositionally biased region" description="Basic and acidic residues" evidence="9">
    <location>
        <begin position="20"/>
        <end position="31"/>
    </location>
</feature>
<evidence type="ECO:0000256" key="9">
    <source>
        <dbReference type="SAM" id="MobiDB-lite"/>
    </source>
</evidence>
<evidence type="ECO:0000256" key="5">
    <source>
        <dbReference type="ARBA" id="ARBA00022692"/>
    </source>
</evidence>
<keyword evidence="7 10" id="KW-1133">Transmembrane helix</keyword>
<evidence type="ECO:0000256" key="1">
    <source>
        <dbReference type="ARBA" id="ARBA00004429"/>
    </source>
</evidence>
<dbReference type="AlphaFoldDB" id="A0A1Y1HMD4"/>
<dbReference type="GO" id="GO:0009706">
    <property type="term" value="C:chloroplast inner membrane"/>
    <property type="evidence" value="ECO:0000318"/>
    <property type="project" value="GO_Central"/>
</dbReference>
<evidence type="ECO:0000256" key="3">
    <source>
        <dbReference type="ARBA" id="ARBA00022475"/>
    </source>
</evidence>
<comment type="subcellular location">
    <subcellularLocation>
        <location evidence="1">Cell inner membrane</location>
        <topology evidence="1">Multi-pass membrane protein</topology>
    </subcellularLocation>
</comment>
<dbReference type="InterPro" id="IPR013059">
    <property type="entry name" value="Trp_tyr_transpt"/>
</dbReference>
<keyword evidence="2" id="KW-0813">Transport</keyword>
<dbReference type="Proteomes" id="UP000054558">
    <property type="component" value="Unassembled WGS sequence"/>
</dbReference>
<feature type="transmembrane region" description="Helical" evidence="10">
    <location>
        <begin position="360"/>
        <end position="385"/>
    </location>
</feature>
<feature type="transmembrane region" description="Helical" evidence="10">
    <location>
        <begin position="94"/>
        <end position="116"/>
    </location>
</feature>
<evidence type="ECO:0000256" key="10">
    <source>
        <dbReference type="SAM" id="Phobius"/>
    </source>
</evidence>
<evidence type="ECO:0000256" key="6">
    <source>
        <dbReference type="ARBA" id="ARBA00022970"/>
    </source>
</evidence>
<feature type="transmembrane region" description="Helical" evidence="10">
    <location>
        <begin position="232"/>
        <end position="253"/>
    </location>
</feature>
<reference evidence="11 12" key="1">
    <citation type="journal article" date="2014" name="Nat. Commun.">
        <title>Klebsormidium flaccidum genome reveals primary factors for plant terrestrial adaptation.</title>
        <authorList>
            <person name="Hori K."/>
            <person name="Maruyama F."/>
            <person name="Fujisawa T."/>
            <person name="Togashi T."/>
            <person name="Yamamoto N."/>
            <person name="Seo M."/>
            <person name="Sato S."/>
            <person name="Yamada T."/>
            <person name="Mori H."/>
            <person name="Tajima N."/>
            <person name="Moriyama T."/>
            <person name="Ikeuchi M."/>
            <person name="Watanabe M."/>
            <person name="Wada H."/>
            <person name="Kobayashi K."/>
            <person name="Saito M."/>
            <person name="Masuda T."/>
            <person name="Sasaki-Sekimoto Y."/>
            <person name="Mashiguchi K."/>
            <person name="Awai K."/>
            <person name="Shimojima M."/>
            <person name="Masuda S."/>
            <person name="Iwai M."/>
            <person name="Nobusawa T."/>
            <person name="Narise T."/>
            <person name="Kondo S."/>
            <person name="Saito H."/>
            <person name="Sato R."/>
            <person name="Murakawa M."/>
            <person name="Ihara Y."/>
            <person name="Oshima-Yamada Y."/>
            <person name="Ohtaka K."/>
            <person name="Satoh M."/>
            <person name="Sonobe K."/>
            <person name="Ishii M."/>
            <person name="Ohtani R."/>
            <person name="Kanamori-Sato M."/>
            <person name="Honoki R."/>
            <person name="Miyazaki D."/>
            <person name="Mochizuki H."/>
            <person name="Umetsu J."/>
            <person name="Higashi K."/>
            <person name="Shibata D."/>
            <person name="Kamiya Y."/>
            <person name="Sato N."/>
            <person name="Nakamura Y."/>
            <person name="Tabata S."/>
            <person name="Ida S."/>
            <person name="Kurokawa K."/>
            <person name="Ohta H."/>
        </authorList>
    </citation>
    <scope>NUCLEOTIDE SEQUENCE [LARGE SCALE GENOMIC DNA]</scope>
    <source>
        <strain evidence="11 12">NIES-2285</strain>
    </source>
</reference>
<dbReference type="GO" id="GO:0015173">
    <property type="term" value="F:aromatic amino acid transmembrane transporter activity"/>
    <property type="evidence" value="ECO:0007669"/>
    <property type="project" value="InterPro"/>
</dbReference>
<feature type="transmembrane region" description="Helical" evidence="10">
    <location>
        <begin position="122"/>
        <end position="144"/>
    </location>
</feature>
<feature type="transmembrane region" description="Helical" evidence="10">
    <location>
        <begin position="206"/>
        <end position="225"/>
    </location>
</feature>
<dbReference type="GO" id="GO:0005886">
    <property type="term" value="C:plasma membrane"/>
    <property type="evidence" value="ECO:0007669"/>
    <property type="project" value="UniProtKB-SubCell"/>
</dbReference>
<accession>A0A1Y1HMD4</accession>
<evidence type="ECO:0000313" key="12">
    <source>
        <dbReference type="Proteomes" id="UP000054558"/>
    </source>
</evidence>
<evidence type="ECO:0000256" key="2">
    <source>
        <dbReference type="ARBA" id="ARBA00022448"/>
    </source>
</evidence>